<gene>
    <name evidence="1" type="ORF">MBELCI_3258</name>
</gene>
<dbReference type="EMBL" id="BATB01000068">
    <property type="protein sequence ID" value="GAD57206.1"/>
    <property type="molecule type" value="Genomic_DNA"/>
</dbReference>
<reference evidence="1" key="1">
    <citation type="journal article" date="2013" name="Genome Announc.">
        <title>Draft Genome Sequence of Loktanella cinnabarina LL-001T, Isolated from Deep-Sea Floor Sediment.</title>
        <authorList>
            <person name="Nishi S."/>
            <person name="Tsubouchi T."/>
            <person name="Takaki Y."/>
            <person name="Koyanagi R."/>
            <person name="Satoh N."/>
            <person name="Maruyama T."/>
            <person name="Hatada Y."/>
        </authorList>
    </citation>
    <scope>NUCLEOTIDE SEQUENCE [LARGE SCALE GENOMIC DNA]</scope>
    <source>
        <strain evidence="1">LL-001</strain>
    </source>
</reference>
<keyword evidence="2" id="KW-1185">Reference proteome</keyword>
<accession>U2YP96</accession>
<organism evidence="1 2">
    <name type="scientific">Limimaricola cinnabarinus LL-001</name>
    <dbReference type="NCBI Taxonomy" id="1337093"/>
    <lineage>
        <taxon>Bacteria</taxon>
        <taxon>Pseudomonadati</taxon>
        <taxon>Pseudomonadota</taxon>
        <taxon>Alphaproteobacteria</taxon>
        <taxon>Rhodobacterales</taxon>
        <taxon>Paracoccaceae</taxon>
        <taxon>Limimaricola</taxon>
    </lineage>
</organism>
<dbReference type="Proteomes" id="UP000016566">
    <property type="component" value="Unassembled WGS sequence"/>
</dbReference>
<dbReference type="RefSeq" id="WP_021695305.1">
    <property type="nucleotide sequence ID" value="NZ_BATB01000068.1"/>
</dbReference>
<dbReference type="AlphaFoldDB" id="U2YP96"/>
<name>U2YP96_9RHOB</name>
<comment type="caution">
    <text evidence="1">The sequence shown here is derived from an EMBL/GenBank/DDBJ whole genome shotgun (WGS) entry which is preliminary data.</text>
</comment>
<evidence type="ECO:0008006" key="3">
    <source>
        <dbReference type="Google" id="ProtNLM"/>
    </source>
</evidence>
<sequence>MAIKGQIECIRKRDRDSPWDRISHVGGVHPDGTRWKMTQERAVHLMEEGGGFYVTVSGKAAWCEVAIGPQGNKYIKTAEDGDLPNNLLDLPECS</sequence>
<evidence type="ECO:0000313" key="1">
    <source>
        <dbReference type="EMBL" id="GAD57206.1"/>
    </source>
</evidence>
<evidence type="ECO:0000313" key="2">
    <source>
        <dbReference type="Proteomes" id="UP000016566"/>
    </source>
</evidence>
<protein>
    <recommendedName>
        <fullName evidence="3">DUF3892 domain-containing protein</fullName>
    </recommendedName>
</protein>
<dbReference type="eggNOG" id="ENOG503360K">
    <property type="taxonomic scope" value="Bacteria"/>
</dbReference>
<dbReference type="OrthoDB" id="826539at2"/>
<proteinExistence type="predicted"/>
<dbReference type="Pfam" id="PF13031">
    <property type="entry name" value="DUF3892"/>
    <property type="match status" value="1"/>
</dbReference>
<dbReference type="InterPro" id="IPR024997">
    <property type="entry name" value="DUF3892"/>
</dbReference>